<accession>A0A4R6J7A8</accession>
<comment type="caution">
    <text evidence="1">The sequence shown here is derived from an EMBL/GenBank/DDBJ whole genome shotgun (WGS) entry which is preliminary data.</text>
</comment>
<evidence type="ECO:0000313" key="1">
    <source>
        <dbReference type="EMBL" id="TDO31394.1"/>
    </source>
</evidence>
<proteinExistence type="predicted"/>
<dbReference type="SUPFAM" id="SSF56091">
    <property type="entry name" value="DNA ligase/mRNA capping enzyme, catalytic domain"/>
    <property type="match status" value="1"/>
</dbReference>
<dbReference type="Gene3D" id="3.40.50.300">
    <property type="entry name" value="P-loop containing nucleotide triphosphate hydrolases"/>
    <property type="match status" value="1"/>
</dbReference>
<sequence>MVPAPGKPYKRDVLTKYPRTPHLAGSRLQPGDEDLSQTPFAEPAGRHLVVEEKLDGANISRQHRDLCIGLGAAYHARVEIVALEVPPGALWRQNAARPSAVPEPVIDRLIAKWEAPDITEAHTVRAGAGSRTCG</sequence>
<organism evidence="1 2">
    <name type="scientific">Paractinoplanes brasiliensis</name>
    <dbReference type="NCBI Taxonomy" id="52695"/>
    <lineage>
        <taxon>Bacteria</taxon>
        <taxon>Bacillati</taxon>
        <taxon>Actinomycetota</taxon>
        <taxon>Actinomycetes</taxon>
        <taxon>Micromonosporales</taxon>
        <taxon>Micromonosporaceae</taxon>
        <taxon>Paractinoplanes</taxon>
    </lineage>
</organism>
<protein>
    <submittedName>
        <fullName evidence="1">Uncharacterized protein</fullName>
    </submittedName>
</protein>
<gene>
    <name evidence="1" type="ORF">C8E87_6816</name>
</gene>
<dbReference type="Proteomes" id="UP000294901">
    <property type="component" value="Unassembled WGS sequence"/>
</dbReference>
<reference evidence="1 2" key="1">
    <citation type="submission" date="2019-03" db="EMBL/GenBank/DDBJ databases">
        <title>Sequencing the genomes of 1000 actinobacteria strains.</title>
        <authorList>
            <person name="Klenk H.-P."/>
        </authorList>
    </citation>
    <scope>NUCLEOTIDE SEQUENCE [LARGE SCALE GENOMIC DNA]</scope>
    <source>
        <strain evidence="1 2">DSM 43805</strain>
    </source>
</reference>
<dbReference type="InterPro" id="IPR027417">
    <property type="entry name" value="P-loop_NTPase"/>
</dbReference>
<keyword evidence="2" id="KW-1185">Reference proteome</keyword>
<dbReference type="AlphaFoldDB" id="A0A4R6J7A8"/>
<dbReference type="EMBL" id="SNWR01000002">
    <property type="protein sequence ID" value="TDO31394.1"/>
    <property type="molecule type" value="Genomic_DNA"/>
</dbReference>
<evidence type="ECO:0000313" key="2">
    <source>
        <dbReference type="Proteomes" id="UP000294901"/>
    </source>
</evidence>
<name>A0A4R6J7A8_9ACTN</name>